<proteinExistence type="predicted"/>
<dbReference type="GO" id="GO:0043565">
    <property type="term" value="F:sequence-specific DNA binding"/>
    <property type="evidence" value="ECO:0007669"/>
    <property type="project" value="InterPro"/>
</dbReference>
<dbReference type="InterPro" id="IPR019888">
    <property type="entry name" value="Tscrpt_reg_AsnC-like"/>
</dbReference>
<evidence type="ECO:0000256" key="3">
    <source>
        <dbReference type="ARBA" id="ARBA00023163"/>
    </source>
</evidence>
<dbReference type="InterPro" id="IPR019885">
    <property type="entry name" value="Tscrpt_reg_HTH_AsnC-type_CS"/>
</dbReference>
<dbReference type="CDD" id="cd00090">
    <property type="entry name" value="HTH_ARSR"/>
    <property type="match status" value="1"/>
</dbReference>
<dbReference type="RefSeq" id="WP_105862314.1">
    <property type="nucleotide sequence ID" value="NZ_PUEJ01000004.1"/>
</dbReference>
<dbReference type="PROSITE" id="PS50956">
    <property type="entry name" value="HTH_ASNC_2"/>
    <property type="match status" value="1"/>
</dbReference>
<dbReference type="Pfam" id="PF01037">
    <property type="entry name" value="AsnC_trans_reg"/>
    <property type="match status" value="1"/>
</dbReference>
<protein>
    <submittedName>
        <fullName evidence="5">AsnC family transcriptional regulator</fullName>
    </submittedName>
</protein>
<keyword evidence="2" id="KW-0238">DNA-binding</keyword>
<comment type="caution">
    <text evidence="5">The sequence shown here is derived from an EMBL/GenBank/DDBJ whole genome shotgun (WGS) entry which is preliminary data.</text>
</comment>
<gene>
    <name evidence="5" type="ORF">C5L14_12205</name>
</gene>
<reference evidence="5 6" key="1">
    <citation type="submission" date="2018-02" db="EMBL/GenBank/DDBJ databases">
        <title>Whole genome sequencing of endophytic bacterium.</title>
        <authorList>
            <person name="Eedara R."/>
            <person name="Podile A.R."/>
        </authorList>
    </citation>
    <scope>NUCLEOTIDE SEQUENCE [LARGE SCALE GENOMIC DNA]</scope>
    <source>
        <strain evidence="5 6">RP1T</strain>
    </source>
</reference>
<evidence type="ECO:0000259" key="4">
    <source>
        <dbReference type="PROSITE" id="PS50956"/>
    </source>
</evidence>
<dbReference type="InterPro" id="IPR036390">
    <property type="entry name" value="WH_DNA-bd_sf"/>
</dbReference>
<keyword evidence="6" id="KW-1185">Reference proteome</keyword>
<dbReference type="InterPro" id="IPR036388">
    <property type="entry name" value="WH-like_DNA-bd_sf"/>
</dbReference>
<dbReference type="InterPro" id="IPR000485">
    <property type="entry name" value="AsnC-type_HTH_dom"/>
</dbReference>
<dbReference type="InterPro" id="IPR019887">
    <property type="entry name" value="Tscrpt_reg_AsnC/Lrp_C"/>
</dbReference>
<evidence type="ECO:0000313" key="6">
    <source>
        <dbReference type="Proteomes" id="UP000237682"/>
    </source>
</evidence>
<dbReference type="PROSITE" id="PS00519">
    <property type="entry name" value="HTH_ASNC_1"/>
    <property type="match status" value="1"/>
</dbReference>
<dbReference type="Gene3D" id="3.30.70.920">
    <property type="match status" value="1"/>
</dbReference>
<accession>A0A2S9QDF0</accession>
<dbReference type="SUPFAM" id="SSF46785">
    <property type="entry name" value="Winged helix' DNA-binding domain"/>
    <property type="match status" value="1"/>
</dbReference>
<dbReference type="SMART" id="SM00344">
    <property type="entry name" value="HTH_ASNC"/>
    <property type="match status" value="1"/>
</dbReference>
<dbReference type="GO" id="GO:0006355">
    <property type="term" value="P:regulation of DNA-templated transcription"/>
    <property type="evidence" value="ECO:0007669"/>
    <property type="project" value="UniProtKB-ARBA"/>
</dbReference>
<feature type="domain" description="HTH asnC-type" evidence="4">
    <location>
        <begin position="8"/>
        <end position="69"/>
    </location>
</feature>
<dbReference type="Pfam" id="PF13412">
    <property type="entry name" value="HTH_24"/>
    <property type="match status" value="1"/>
</dbReference>
<evidence type="ECO:0000256" key="1">
    <source>
        <dbReference type="ARBA" id="ARBA00023015"/>
    </source>
</evidence>
<dbReference type="OrthoDB" id="8085200at2"/>
<keyword evidence="3" id="KW-0804">Transcription</keyword>
<dbReference type="PRINTS" id="PR00033">
    <property type="entry name" value="HTHASNC"/>
</dbReference>
<name>A0A2S9QDF0_9HYPH</name>
<organism evidence="5 6">
    <name type="scientific">Labrys okinawensis</name>
    <dbReference type="NCBI Taxonomy" id="346911"/>
    <lineage>
        <taxon>Bacteria</taxon>
        <taxon>Pseudomonadati</taxon>
        <taxon>Pseudomonadota</taxon>
        <taxon>Alphaproteobacteria</taxon>
        <taxon>Hyphomicrobiales</taxon>
        <taxon>Xanthobacteraceae</taxon>
        <taxon>Labrys</taxon>
    </lineage>
</organism>
<dbReference type="Proteomes" id="UP000237682">
    <property type="component" value="Unassembled WGS sequence"/>
</dbReference>
<dbReference type="EMBL" id="PUEJ01000004">
    <property type="protein sequence ID" value="PRH87379.1"/>
    <property type="molecule type" value="Genomic_DNA"/>
</dbReference>
<keyword evidence="1" id="KW-0805">Transcription regulation</keyword>
<sequence>MPKSSISLDSRDRAILRLLQADGRLTNVDLAEKVNLSPSACLRRVKLLEERGLISRYVMLLDEKEAGLPGVAFVLVTLDQQGRGALDAFEAAIQRHPEVTECCLLAGAADYMVRVAYADAADFERIHTEILTQLPGVVRVQSTLALRSVKKTTALPV</sequence>
<dbReference type="SUPFAM" id="SSF54909">
    <property type="entry name" value="Dimeric alpha+beta barrel"/>
    <property type="match status" value="1"/>
</dbReference>
<dbReference type="GO" id="GO:0043200">
    <property type="term" value="P:response to amino acid"/>
    <property type="evidence" value="ECO:0007669"/>
    <property type="project" value="TreeGrafter"/>
</dbReference>
<dbReference type="InterPro" id="IPR011008">
    <property type="entry name" value="Dimeric_a/b-barrel"/>
</dbReference>
<dbReference type="PANTHER" id="PTHR30154:SF34">
    <property type="entry name" value="TRANSCRIPTIONAL REGULATOR AZLB"/>
    <property type="match status" value="1"/>
</dbReference>
<dbReference type="AlphaFoldDB" id="A0A2S9QDF0"/>
<evidence type="ECO:0000256" key="2">
    <source>
        <dbReference type="ARBA" id="ARBA00023125"/>
    </source>
</evidence>
<dbReference type="GO" id="GO:0005829">
    <property type="term" value="C:cytosol"/>
    <property type="evidence" value="ECO:0007669"/>
    <property type="project" value="TreeGrafter"/>
</dbReference>
<evidence type="ECO:0000313" key="5">
    <source>
        <dbReference type="EMBL" id="PRH87379.1"/>
    </source>
</evidence>
<dbReference type="PANTHER" id="PTHR30154">
    <property type="entry name" value="LEUCINE-RESPONSIVE REGULATORY PROTEIN"/>
    <property type="match status" value="1"/>
</dbReference>
<dbReference type="InterPro" id="IPR011991">
    <property type="entry name" value="ArsR-like_HTH"/>
</dbReference>
<dbReference type="Gene3D" id="1.10.10.10">
    <property type="entry name" value="Winged helix-like DNA-binding domain superfamily/Winged helix DNA-binding domain"/>
    <property type="match status" value="1"/>
</dbReference>